<keyword evidence="2" id="KW-0378">Hydrolase</keyword>
<dbReference type="Gene3D" id="3.20.20.370">
    <property type="entry name" value="Glycoside hydrolase/deacetylase"/>
    <property type="match status" value="1"/>
</dbReference>
<protein>
    <submittedName>
        <fullName evidence="2">Putative hydrolase</fullName>
    </submittedName>
</protein>
<dbReference type="InterPro" id="IPR011330">
    <property type="entry name" value="Glyco_hydro/deAcase_b/a-brl"/>
</dbReference>
<dbReference type="SUPFAM" id="SSF88713">
    <property type="entry name" value="Glycoside hydrolase/deacetylase"/>
    <property type="match status" value="1"/>
</dbReference>
<proteinExistence type="predicted"/>
<comment type="caution">
    <text evidence="2">The sequence shown here is derived from an EMBL/GenBank/DDBJ whole genome shotgun (WGS) entry which is preliminary data.</text>
</comment>
<dbReference type="GO" id="GO:0005975">
    <property type="term" value="P:carbohydrate metabolic process"/>
    <property type="evidence" value="ECO:0007669"/>
    <property type="project" value="InterPro"/>
</dbReference>
<dbReference type="STRING" id="1184609.KILIM_080_00030"/>
<dbReference type="CDD" id="cd10959">
    <property type="entry name" value="CE4_NodB_like_3"/>
    <property type="match status" value="1"/>
</dbReference>
<dbReference type="InterPro" id="IPR002509">
    <property type="entry name" value="NODB_dom"/>
</dbReference>
<feature type="domain" description="NodB homology" evidence="1">
    <location>
        <begin position="40"/>
        <end position="224"/>
    </location>
</feature>
<dbReference type="Pfam" id="PF01522">
    <property type="entry name" value="Polysacc_deac_1"/>
    <property type="match status" value="1"/>
</dbReference>
<keyword evidence="3" id="KW-1185">Reference proteome</keyword>
<organism evidence="2 3">
    <name type="scientific">Kineosphaera limosa NBRC 100340</name>
    <dbReference type="NCBI Taxonomy" id="1184609"/>
    <lineage>
        <taxon>Bacteria</taxon>
        <taxon>Bacillati</taxon>
        <taxon>Actinomycetota</taxon>
        <taxon>Actinomycetes</taxon>
        <taxon>Micrococcales</taxon>
        <taxon>Dermatophilaceae</taxon>
        <taxon>Kineosphaera</taxon>
    </lineage>
</organism>
<sequence length="259" mass="28100">MGAMPTQAQLIHSAKIAAMRVLEAAPDAIGSVSSVRTDNGDVIFTYDDGPTPVRTPAVLRALAEHGATATFFVLMGSVRANRGLLAEVLAAGHEVGLHGIDHRHLPTLPPRVVEQNLRRGRGELEDAIGRPVRWFRPPYGDQSPGTWRAISRAGMTSVIWSSTSWDWNRDVDNDTRVTMATMSLRPGSIILLHDGHAGAAELADDGPEPQLDRYDLSSRLLAQCAQQGLRGRSLADALDGGAKLVLRPHFNLRPRLPHL</sequence>
<dbReference type="PANTHER" id="PTHR10587:SF137">
    <property type="entry name" value="4-DEOXY-4-FORMAMIDO-L-ARABINOSE-PHOSPHOUNDECAPRENOL DEFORMYLASE ARND-RELATED"/>
    <property type="match status" value="1"/>
</dbReference>
<dbReference type="AlphaFoldDB" id="K6X051"/>
<dbReference type="InterPro" id="IPR050248">
    <property type="entry name" value="Polysacc_deacetylase_ArnD"/>
</dbReference>
<gene>
    <name evidence="2" type="ORF">KILIM_080_00030</name>
</gene>
<evidence type="ECO:0000313" key="3">
    <source>
        <dbReference type="Proteomes" id="UP000008366"/>
    </source>
</evidence>
<dbReference type="EMBL" id="BAHD01000080">
    <property type="protein sequence ID" value="GAB97732.1"/>
    <property type="molecule type" value="Genomic_DNA"/>
</dbReference>
<name>K6X051_9MICO</name>
<dbReference type="PANTHER" id="PTHR10587">
    <property type="entry name" value="GLYCOSYL TRANSFERASE-RELATED"/>
    <property type="match status" value="1"/>
</dbReference>
<accession>K6X051</accession>
<reference evidence="2 3" key="1">
    <citation type="submission" date="2012-08" db="EMBL/GenBank/DDBJ databases">
        <title>Whole genome shotgun sequence of Kineosphaera limosa NBRC 100340.</title>
        <authorList>
            <person name="Yoshida I."/>
            <person name="Isaki S."/>
            <person name="Hosoyama A."/>
            <person name="Tsuchikane K."/>
            <person name="Katsumata H."/>
            <person name="Ando Y."/>
            <person name="Ohji S."/>
            <person name="Hamada M."/>
            <person name="Tamura T."/>
            <person name="Yamazoe A."/>
            <person name="Yamazaki S."/>
            <person name="Fujita N."/>
        </authorList>
    </citation>
    <scope>NUCLEOTIDE SEQUENCE [LARGE SCALE GENOMIC DNA]</scope>
    <source>
        <strain evidence="2 3">NBRC 100340</strain>
    </source>
</reference>
<dbReference type="Proteomes" id="UP000008366">
    <property type="component" value="Unassembled WGS sequence"/>
</dbReference>
<dbReference type="GO" id="GO:0016810">
    <property type="term" value="F:hydrolase activity, acting on carbon-nitrogen (but not peptide) bonds"/>
    <property type="evidence" value="ECO:0007669"/>
    <property type="project" value="InterPro"/>
</dbReference>
<evidence type="ECO:0000313" key="2">
    <source>
        <dbReference type="EMBL" id="GAB97732.1"/>
    </source>
</evidence>
<dbReference type="eggNOG" id="COG0726">
    <property type="taxonomic scope" value="Bacteria"/>
</dbReference>
<evidence type="ECO:0000259" key="1">
    <source>
        <dbReference type="PROSITE" id="PS51677"/>
    </source>
</evidence>
<dbReference type="PROSITE" id="PS51677">
    <property type="entry name" value="NODB"/>
    <property type="match status" value="1"/>
</dbReference>